<feature type="domain" description="BLUF" evidence="1">
    <location>
        <begin position="101"/>
        <end position="192"/>
    </location>
</feature>
<sequence length="241" mass="26488">MSPLSSSRLFGELAKDRQVFGRILDDRVLSMEAFAQIHAQTISDYHRRRGVAFRDPDRAVEAAEALWRYVRALYAGYGLCASPESPVEAAPAAATFRASALVHLIYVSTATQPLSAAELEKVLDASVRHNAPQGVTGMLLYASGSFMQVLEGEVAAIDETFSRIVEDPRHTAIMLLHRGPLSARRFQSWSMGFRHLGAEDAAAHPEYAPFFQQGFNASRIDGRPGLALDMLAHFRPEPPGH</sequence>
<keyword evidence="3" id="KW-1185">Reference proteome</keyword>
<dbReference type="AlphaFoldDB" id="A0A6M0K0R5"/>
<dbReference type="EMBL" id="JAAIJQ010000038">
    <property type="protein sequence ID" value="NEV62921.1"/>
    <property type="molecule type" value="Genomic_DNA"/>
</dbReference>
<dbReference type="PROSITE" id="PS50925">
    <property type="entry name" value="BLUF"/>
    <property type="match status" value="1"/>
</dbReference>
<dbReference type="InterPro" id="IPR007024">
    <property type="entry name" value="BLUF_domain"/>
</dbReference>
<protein>
    <submittedName>
        <fullName evidence="2">BLUF domain-containing protein</fullName>
    </submittedName>
</protein>
<dbReference type="RefSeq" id="WP_164453387.1">
    <property type="nucleotide sequence ID" value="NZ_JAAIJQ010000038.1"/>
</dbReference>
<dbReference type="Pfam" id="PF04940">
    <property type="entry name" value="BLUF"/>
    <property type="match status" value="1"/>
</dbReference>
<name>A0A6M0K0R5_9GAMM</name>
<proteinExistence type="predicted"/>
<dbReference type="Proteomes" id="UP000483379">
    <property type="component" value="Unassembled WGS sequence"/>
</dbReference>
<evidence type="ECO:0000259" key="1">
    <source>
        <dbReference type="PROSITE" id="PS50925"/>
    </source>
</evidence>
<dbReference type="Gene3D" id="3.30.70.100">
    <property type="match status" value="1"/>
</dbReference>
<dbReference type="GO" id="GO:0071949">
    <property type="term" value="F:FAD binding"/>
    <property type="evidence" value="ECO:0007669"/>
    <property type="project" value="InterPro"/>
</dbReference>
<comment type="caution">
    <text evidence="2">The sequence shown here is derived from an EMBL/GenBank/DDBJ whole genome shotgun (WGS) entry which is preliminary data.</text>
</comment>
<organism evidence="2 3">
    <name type="scientific">Thiorhodococcus minor</name>
    <dbReference type="NCBI Taxonomy" id="57489"/>
    <lineage>
        <taxon>Bacteria</taxon>
        <taxon>Pseudomonadati</taxon>
        <taxon>Pseudomonadota</taxon>
        <taxon>Gammaproteobacteria</taxon>
        <taxon>Chromatiales</taxon>
        <taxon>Chromatiaceae</taxon>
        <taxon>Thiorhodococcus</taxon>
    </lineage>
</organism>
<evidence type="ECO:0000313" key="3">
    <source>
        <dbReference type="Proteomes" id="UP000483379"/>
    </source>
</evidence>
<gene>
    <name evidence="2" type="ORF">G3446_13645</name>
</gene>
<dbReference type="InterPro" id="IPR036046">
    <property type="entry name" value="Acylphosphatase-like_dom_sf"/>
</dbReference>
<dbReference type="GO" id="GO:0009882">
    <property type="term" value="F:blue light photoreceptor activity"/>
    <property type="evidence" value="ECO:0007669"/>
    <property type="project" value="InterPro"/>
</dbReference>
<evidence type="ECO:0000313" key="2">
    <source>
        <dbReference type="EMBL" id="NEV62921.1"/>
    </source>
</evidence>
<dbReference type="SUPFAM" id="SSF54975">
    <property type="entry name" value="Acylphosphatase/BLUF domain-like"/>
    <property type="match status" value="1"/>
</dbReference>
<dbReference type="SMART" id="SM01034">
    <property type="entry name" value="BLUF"/>
    <property type="match status" value="1"/>
</dbReference>
<accession>A0A6M0K0R5</accession>
<reference evidence="2 3" key="1">
    <citation type="submission" date="2020-02" db="EMBL/GenBank/DDBJ databases">
        <title>Genome sequences of Thiorhodococcus mannitoliphagus and Thiorhodococcus minor, purple sulfur photosynthetic bacteria in the gammaproteobacterial family, Chromatiaceae.</title>
        <authorList>
            <person name="Aviles F.A."/>
            <person name="Meyer T.E."/>
            <person name="Kyndt J.A."/>
        </authorList>
    </citation>
    <scope>NUCLEOTIDE SEQUENCE [LARGE SCALE GENOMIC DNA]</scope>
    <source>
        <strain evidence="2 3">DSM 11518</strain>
    </source>
</reference>